<evidence type="ECO:0000256" key="1">
    <source>
        <dbReference type="ARBA" id="ARBA00004286"/>
    </source>
</evidence>
<comment type="caution">
    <text evidence="6">The sequence shown here is derived from an EMBL/GenBank/DDBJ whole genome shotgun (WGS) entry which is preliminary data.</text>
</comment>
<feature type="compositionally biased region" description="Basic and acidic residues" evidence="4">
    <location>
        <begin position="7"/>
        <end position="16"/>
    </location>
</feature>
<dbReference type="AlphaFoldDB" id="A0AAW0SU58"/>
<dbReference type="Proteomes" id="UP001487740">
    <property type="component" value="Unassembled WGS sequence"/>
</dbReference>
<dbReference type="PANTHER" id="PTHR24370">
    <property type="entry name" value="OPTICIN"/>
    <property type="match status" value="1"/>
</dbReference>
<dbReference type="InterPro" id="IPR056160">
    <property type="entry name" value="WD_LRWD1"/>
</dbReference>
<feature type="domain" description="Leucine-rich repeat and WD repeat-containing protein 1 WD" evidence="5">
    <location>
        <begin position="57"/>
        <end position="430"/>
    </location>
</feature>
<name>A0AAW0SU58_SCYPA</name>
<dbReference type="EMBL" id="JARAKH010000045">
    <property type="protein sequence ID" value="KAK8378227.1"/>
    <property type="molecule type" value="Genomic_DNA"/>
</dbReference>
<keyword evidence="2" id="KW-0158">Chromosome</keyword>
<protein>
    <recommendedName>
        <fullName evidence="5">Leucine-rich repeat and WD repeat-containing protein 1 WD domain-containing protein</fullName>
    </recommendedName>
</protein>
<evidence type="ECO:0000256" key="3">
    <source>
        <dbReference type="ARBA" id="ARBA00022614"/>
    </source>
</evidence>
<dbReference type="SMART" id="SM00320">
    <property type="entry name" value="WD40"/>
    <property type="match status" value="3"/>
</dbReference>
<dbReference type="Gene3D" id="2.130.10.10">
    <property type="entry name" value="YVTN repeat-like/Quinoprotein amine dehydrogenase"/>
    <property type="match status" value="1"/>
</dbReference>
<evidence type="ECO:0000256" key="2">
    <source>
        <dbReference type="ARBA" id="ARBA00022454"/>
    </source>
</evidence>
<evidence type="ECO:0000313" key="6">
    <source>
        <dbReference type="EMBL" id="KAK8378227.1"/>
    </source>
</evidence>
<dbReference type="Pfam" id="PF23215">
    <property type="entry name" value="WD_LRWD1"/>
    <property type="match status" value="1"/>
</dbReference>
<accession>A0AAW0SU58</accession>
<feature type="region of interest" description="Disordered" evidence="4">
    <location>
        <begin position="437"/>
        <end position="459"/>
    </location>
</feature>
<dbReference type="GO" id="GO:0071169">
    <property type="term" value="P:establishment of protein localization to chromatin"/>
    <property type="evidence" value="ECO:0007669"/>
    <property type="project" value="TreeGrafter"/>
</dbReference>
<sequence length="459" mass="50844">MSQGVRRRGDMAEKTKAAKKQKVTGKGTPQRKVDYHFDPSFKLREPKVEKVEGSGDFHPVYFLRTHSKNNDPADVQTQIWQCSFEPDMRRPGSNTSIVATCGGSSVCFINVLDGEVVLKYNRSTKTATAGENLYAQVWSTIPLDDLGLKTINVLAAAGARSTVLLIHPDAGVCYQMFRTVPSKAAAVVCALLFHPKKATWLFCGHEDGQIQLWDIGTPTLPGYEVSQVHLLTIPQVARDVYNLAFSCTHDLLIAGCDGGLYAWKVDLQKIEANERLERMEFVLPEVDGNGSVLDSIAMLRDDLLAAKCALHGQIYVFSVSRALGAAKYNKNRGQLQSEVKNSMMVSLRWSDTDNYYMNMGVDPRSCMLVCGDDKGALWVYDLADLVTGKVSSPLTGGSPIAQQEPVKILEWPELEDAEGHVVAVTSNNMVCIWRHGKEEEEEEEEEPVKKKEEKKVDGK</sequence>
<dbReference type="InterPro" id="IPR052489">
    <property type="entry name" value="LRWD1"/>
</dbReference>
<gene>
    <name evidence="6" type="ORF">O3P69_011040</name>
</gene>
<dbReference type="GO" id="GO:0005664">
    <property type="term" value="C:nuclear origin of replication recognition complex"/>
    <property type="evidence" value="ECO:0007669"/>
    <property type="project" value="TreeGrafter"/>
</dbReference>
<dbReference type="PANTHER" id="PTHR24370:SF10">
    <property type="entry name" value="LEUCINE-RICH REPEAT AND WD REPEAT-CONTAINING PROTEIN 1"/>
    <property type="match status" value="1"/>
</dbReference>
<dbReference type="InterPro" id="IPR036322">
    <property type="entry name" value="WD40_repeat_dom_sf"/>
</dbReference>
<evidence type="ECO:0000259" key="5">
    <source>
        <dbReference type="Pfam" id="PF23215"/>
    </source>
</evidence>
<keyword evidence="7" id="KW-1185">Reference proteome</keyword>
<feature type="region of interest" description="Disordered" evidence="4">
    <location>
        <begin position="1"/>
        <end position="34"/>
    </location>
</feature>
<feature type="compositionally biased region" description="Basic and acidic residues" evidence="4">
    <location>
        <begin position="447"/>
        <end position="459"/>
    </location>
</feature>
<dbReference type="GO" id="GO:0006325">
    <property type="term" value="P:chromatin organization"/>
    <property type="evidence" value="ECO:0007669"/>
    <property type="project" value="TreeGrafter"/>
</dbReference>
<dbReference type="InterPro" id="IPR001680">
    <property type="entry name" value="WD40_rpt"/>
</dbReference>
<reference evidence="6 7" key="1">
    <citation type="submission" date="2023-03" db="EMBL/GenBank/DDBJ databases">
        <title>High-quality genome of Scylla paramamosain provides insights in environmental adaptation.</title>
        <authorList>
            <person name="Zhang L."/>
        </authorList>
    </citation>
    <scope>NUCLEOTIDE SEQUENCE [LARGE SCALE GENOMIC DNA]</scope>
    <source>
        <strain evidence="6">LZ_2023a</strain>
        <tissue evidence="6">Muscle</tissue>
    </source>
</reference>
<keyword evidence="3" id="KW-0433">Leucine-rich repeat</keyword>
<dbReference type="InterPro" id="IPR015943">
    <property type="entry name" value="WD40/YVTN_repeat-like_dom_sf"/>
</dbReference>
<proteinExistence type="predicted"/>
<comment type="subcellular location">
    <subcellularLocation>
        <location evidence="1">Chromosome</location>
    </subcellularLocation>
</comment>
<organism evidence="6 7">
    <name type="scientific">Scylla paramamosain</name>
    <name type="common">Mud crab</name>
    <dbReference type="NCBI Taxonomy" id="85552"/>
    <lineage>
        <taxon>Eukaryota</taxon>
        <taxon>Metazoa</taxon>
        <taxon>Ecdysozoa</taxon>
        <taxon>Arthropoda</taxon>
        <taxon>Crustacea</taxon>
        <taxon>Multicrustacea</taxon>
        <taxon>Malacostraca</taxon>
        <taxon>Eumalacostraca</taxon>
        <taxon>Eucarida</taxon>
        <taxon>Decapoda</taxon>
        <taxon>Pleocyemata</taxon>
        <taxon>Brachyura</taxon>
        <taxon>Eubrachyura</taxon>
        <taxon>Portunoidea</taxon>
        <taxon>Portunidae</taxon>
        <taxon>Portuninae</taxon>
        <taxon>Scylla</taxon>
    </lineage>
</organism>
<evidence type="ECO:0000256" key="4">
    <source>
        <dbReference type="SAM" id="MobiDB-lite"/>
    </source>
</evidence>
<evidence type="ECO:0000313" key="7">
    <source>
        <dbReference type="Proteomes" id="UP001487740"/>
    </source>
</evidence>
<dbReference type="SUPFAM" id="SSF50978">
    <property type="entry name" value="WD40 repeat-like"/>
    <property type="match status" value="1"/>
</dbReference>
<dbReference type="GO" id="GO:0003682">
    <property type="term" value="F:chromatin binding"/>
    <property type="evidence" value="ECO:0007669"/>
    <property type="project" value="TreeGrafter"/>
</dbReference>